<sequence length="67" mass="7268">MKDQSGTSLARSGEKLIGFIVNPVFEAHRTGTLSLENYQFSVKAKQSGEVYKHSGKIVNRSGKGLQG</sequence>
<reference evidence="2" key="1">
    <citation type="journal article" date="2013" name="Science">
        <title>The Amborella genome and the evolution of flowering plants.</title>
        <authorList>
            <consortium name="Amborella Genome Project"/>
        </authorList>
    </citation>
    <scope>NUCLEOTIDE SEQUENCE [LARGE SCALE GENOMIC DNA]</scope>
</reference>
<dbReference type="HOGENOM" id="CLU_2815839_0_0_1"/>
<organism evidence="1 2">
    <name type="scientific">Amborella trichopoda</name>
    <dbReference type="NCBI Taxonomy" id="13333"/>
    <lineage>
        <taxon>Eukaryota</taxon>
        <taxon>Viridiplantae</taxon>
        <taxon>Streptophyta</taxon>
        <taxon>Embryophyta</taxon>
        <taxon>Tracheophyta</taxon>
        <taxon>Spermatophyta</taxon>
        <taxon>Magnoliopsida</taxon>
        <taxon>Amborellales</taxon>
        <taxon>Amborellaceae</taxon>
        <taxon>Amborella</taxon>
    </lineage>
</organism>
<dbReference type="EMBL" id="KI394155">
    <property type="protein sequence ID" value="ERN04874.1"/>
    <property type="molecule type" value="Genomic_DNA"/>
</dbReference>
<evidence type="ECO:0000313" key="1">
    <source>
        <dbReference type="EMBL" id="ERN04874.1"/>
    </source>
</evidence>
<dbReference type="Proteomes" id="UP000017836">
    <property type="component" value="Unassembled WGS sequence"/>
</dbReference>
<evidence type="ECO:0000313" key="2">
    <source>
        <dbReference type="Proteomes" id="UP000017836"/>
    </source>
</evidence>
<name>W1PAZ9_AMBTC</name>
<dbReference type="Gramene" id="ERN04874">
    <property type="protein sequence ID" value="ERN04874"/>
    <property type="gene ID" value="AMTR_s00146p00100100"/>
</dbReference>
<keyword evidence="2" id="KW-1185">Reference proteome</keyword>
<protein>
    <submittedName>
        <fullName evidence="1">Uncharacterized protein</fullName>
    </submittedName>
</protein>
<accession>W1PAZ9</accession>
<proteinExistence type="predicted"/>
<gene>
    <name evidence="1" type="ORF">AMTR_s00146p00100100</name>
</gene>
<dbReference type="AlphaFoldDB" id="W1PAZ9"/>